<reference evidence="7" key="1">
    <citation type="journal article" date="2019" name="Int. J. Syst. Evol. Microbiol.">
        <title>The Global Catalogue of Microorganisms (GCM) 10K type strain sequencing project: providing services to taxonomists for standard genome sequencing and annotation.</title>
        <authorList>
            <consortium name="The Broad Institute Genomics Platform"/>
            <consortium name="The Broad Institute Genome Sequencing Center for Infectious Disease"/>
            <person name="Wu L."/>
            <person name="Ma J."/>
        </authorList>
    </citation>
    <scope>NUCLEOTIDE SEQUENCE [LARGE SCALE GENOMIC DNA]</scope>
    <source>
        <strain evidence="7">CGMCC 4.7330</strain>
    </source>
</reference>
<dbReference type="GO" id="GO:0016491">
    <property type="term" value="F:oxidoreductase activity"/>
    <property type="evidence" value="ECO:0007669"/>
    <property type="project" value="UniProtKB-KW"/>
</dbReference>
<organism evidence="6 7">
    <name type="scientific">Nocardia jiangsuensis</name>
    <dbReference type="NCBI Taxonomy" id="1691563"/>
    <lineage>
        <taxon>Bacteria</taxon>
        <taxon>Bacillati</taxon>
        <taxon>Actinomycetota</taxon>
        <taxon>Actinomycetes</taxon>
        <taxon>Mycobacteriales</taxon>
        <taxon>Nocardiaceae</taxon>
        <taxon>Nocardia</taxon>
    </lineage>
</organism>
<dbReference type="PIRSF" id="PIRSF000103">
    <property type="entry name" value="HIBADH"/>
    <property type="match status" value="1"/>
</dbReference>
<evidence type="ECO:0000259" key="4">
    <source>
        <dbReference type="Pfam" id="PF03446"/>
    </source>
</evidence>
<evidence type="ECO:0000313" key="6">
    <source>
        <dbReference type="EMBL" id="MFC3960715.1"/>
    </source>
</evidence>
<dbReference type="PANTHER" id="PTHR22981">
    <property type="entry name" value="3-HYDROXYISOBUTYRATE DEHYDROGENASE-RELATED"/>
    <property type="match status" value="1"/>
</dbReference>
<dbReference type="InterPro" id="IPR013328">
    <property type="entry name" value="6PGD_dom2"/>
</dbReference>
<dbReference type="SUPFAM" id="SSF48179">
    <property type="entry name" value="6-phosphogluconate dehydrogenase C-terminal domain-like"/>
    <property type="match status" value="1"/>
</dbReference>
<dbReference type="InterPro" id="IPR008927">
    <property type="entry name" value="6-PGluconate_DH-like_C_sf"/>
</dbReference>
<dbReference type="RefSeq" id="WP_378610490.1">
    <property type="nucleotide sequence ID" value="NZ_JBHSAX010000003.1"/>
</dbReference>
<evidence type="ECO:0000256" key="2">
    <source>
        <dbReference type="ARBA" id="ARBA00023002"/>
    </source>
</evidence>
<comment type="similarity">
    <text evidence="1">Belongs to the HIBADH-related family.</text>
</comment>
<feature type="domain" description="3-hydroxyisobutyrate dehydrogenase-like NAD-binding" evidence="5">
    <location>
        <begin position="165"/>
        <end position="258"/>
    </location>
</feature>
<keyword evidence="2 6" id="KW-0560">Oxidoreductase</keyword>
<dbReference type="InterPro" id="IPR015815">
    <property type="entry name" value="HIBADH-related"/>
</dbReference>
<feature type="domain" description="6-phosphogluconate dehydrogenase NADP-binding" evidence="4">
    <location>
        <begin position="5"/>
        <end position="160"/>
    </location>
</feature>
<proteinExistence type="inferred from homology"/>
<dbReference type="InterPro" id="IPR029154">
    <property type="entry name" value="HIBADH-like_NADP-bd"/>
</dbReference>
<evidence type="ECO:0000256" key="1">
    <source>
        <dbReference type="ARBA" id="ARBA00009080"/>
    </source>
</evidence>
<keyword evidence="3" id="KW-0520">NAD</keyword>
<dbReference type="Pfam" id="PF14833">
    <property type="entry name" value="NAD_binding_11"/>
    <property type="match status" value="1"/>
</dbReference>
<sequence>MSQIIGFIGAGRMGRPMVRRLLDAGHRVRVFARRDEVRERLREWGAELVATPAEAADGADAVLTCLFSDDQLIEVLGGADGVLAAADPGVPVVSHSTGTVATVTALATAHPGRGVLLDGPVSGTADDIAAGRLTVLLGGPEETVARVLPVLVAYSDPVITTGALGTALSVKLVNNALFAANAQLVAAAVAVGEQLGSSGEQLLAALARCSGNSYAVTAVRATGGLPSFTANAAPFLRKDVAACLSAAGDLGVDLAGLADVIRTGPLELA</sequence>
<dbReference type="InterPro" id="IPR036291">
    <property type="entry name" value="NAD(P)-bd_dom_sf"/>
</dbReference>
<evidence type="ECO:0000313" key="7">
    <source>
        <dbReference type="Proteomes" id="UP001595696"/>
    </source>
</evidence>
<gene>
    <name evidence="6" type="ORF">ACFO0B_01785</name>
</gene>
<dbReference type="Gene3D" id="1.10.1040.10">
    <property type="entry name" value="N-(1-d-carboxylethyl)-l-norvaline Dehydrogenase, domain 2"/>
    <property type="match status" value="1"/>
</dbReference>
<dbReference type="Proteomes" id="UP001595696">
    <property type="component" value="Unassembled WGS sequence"/>
</dbReference>
<dbReference type="SUPFAM" id="SSF51735">
    <property type="entry name" value="NAD(P)-binding Rossmann-fold domains"/>
    <property type="match status" value="1"/>
</dbReference>
<dbReference type="EMBL" id="JBHSAX010000003">
    <property type="protein sequence ID" value="MFC3960715.1"/>
    <property type="molecule type" value="Genomic_DNA"/>
</dbReference>
<comment type="caution">
    <text evidence="6">The sequence shown here is derived from an EMBL/GenBank/DDBJ whole genome shotgun (WGS) entry which is preliminary data.</text>
</comment>
<name>A0ABV8DLZ0_9NOCA</name>
<evidence type="ECO:0000256" key="3">
    <source>
        <dbReference type="ARBA" id="ARBA00023027"/>
    </source>
</evidence>
<protein>
    <submittedName>
        <fullName evidence="6">NAD(P)-dependent oxidoreductase</fullName>
        <ecNumber evidence="6">1.1.-.-</ecNumber>
    </submittedName>
</protein>
<dbReference type="PANTHER" id="PTHR22981:SF7">
    <property type="entry name" value="3-HYDROXYISOBUTYRATE DEHYDROGENASE, MITOCHONDRIAL"/>
    <property type="match status" value="1"/>
</dbReference>
<dbReference type="Gene3D" id="3.40.50.720">
    <property type="entry name" value="NAD(P)-binding Rossmann-like Domain"/>
    <property type="match status" value="1"/>
</dbReference>
<dbReference type="Pfam" id="PF03446">
    <property type="entry name" value="NAD_binding_2"/>
    <property type="match status" value="1"/>
</dbReference>
<dbReference type="InterPro" id="IPR006115">
    <property type="entry name" value="6PGDH_NADP-bd"/>
</dbReference>
<accession>A0ABV8DLZ0</accession>
<keyword evidence="7" id="KW-1185">Reference proteome</keyword>
<evidence type="ECO:0000259" key="5">
    <source>
        <dbReference type="Pfam" id="PF14833"/>
    </source>
</evidence>
<dbReference type="EC" id="1.1.-.-" evidence="6"/>